<gene>
    <name evidence="3" type="ORF">AB205_0204720</name>
</gene>
<dbReference type="EMBL" id="KV938577">
    <property type="protein sequence ID" value="PIO26758.1"/>
    <property type="molecule type" value="Genomic_DNA"/>
</dbReference>
<protein>
    <recommendedName>
        <fullName evidence="5">Secreted protein</fullName>
    </recommendedName>
</protein>
<dbReference type="AlphaFoldDB" id="A0A2G9RFU8"/>
<evidence type="ECO:0000313" key="4">
    <source>
        <dbReference type="Proteomes" id="UP000228934"/>
    </source>
</evidence>
<keyword evidence="2" id="KW-0732">Signal</keyword>
<sequence>MNINALSVVLLLKSLLKCVAMMSEPRVSGGLECSQGHGDADEQVNPSSSQGTREPSEQPPVGDSAQQGPLEPFHTGAVCRRYCAKNTACKPTQNSRYCLFSVKARGLSH</sequence>
<reference evidence="4" key="1">
    <citation type="journal article" date="2017" name="Nat. Commun.">
        <title>The North American bullfrog draft genome provides insight into hormonal regulation of long noncoding RNA.</title>
        <authorList>
            <person name="Hammond S.A."/>
            <person name="Warren R.L."/>
            <person name="Vandervalk B.P."/>
            <person name="Kucuk E."/>
            <person name="Khan H."/>
            <person name="Gibb E.A."/>
            <person name="Pandoh P."/>
            <person name="Kirk H."/>
            <person name="Zhao Y."/>
            <person name="Jones M."/>
            <person name="Mungall A.J."/>
            <person name="Coope R."/>
            <person name="Pleasance S."/>
            <person name="Moore R.A."/>
            <person name="Holt R.A."/>
            <person name="Round J.M."/>
            <person name="Ohora S."/>
            <person name="Walle B.V."/>
            <person name="Veldhoen N."/>
            <person name="Helbing C.C."/>
            <person name="Birol I."/>
        </authorList>
    </citation>
    <scope>NUCLEOTIDE SEQUENCE [LARGE SCALE GENOMIC DNA]</scope>
</reference>
<feature type="compositionally biased region" description="Polar residues" evidence="1">
    <location>
        <begin position="44"/>
        <end position="53"/>
    </location>
</feature>
<feature type="region of interest" description="Disordered" evidence="1">
    <location>
        <begin position="28"/>
        <end position="72"/>
    </location>
</feature>
<feature type="signal peptide" evidence="2">
    <location>
        <begin position="1"/>
        <end position="20"/>
    </location>
</feature>
<evidence type="ECO:0000313" key="3">
    <source>
        <dbReference type="EMBL" id="PIO26758.1"/>
    </source>
</evidence>
<organism evidence="3 4">
    <name type="scientific">Aquarana catesbeiana</name>
    <name type="common">American bullfrog</name>
    <name type="synonym">Rana catesbeiana</name>
    <dbReference type="NCBI Taxonomy" id="8400"/>
    <lineage>
        <taxon>Eukaryota</taxon>
        <taxon>Metazoa</taxon>
        <taxon>Chordata</taxon>
        <taxon>Craniata</taxon>
        <taxon>Vertebrata</taxon>
        <taxon>Euteleostomi</taxon>
        <taxon>Amphibia</taxon>
        <taxon>Batrachia</taxon>
        <taxon>Anura</taxon>
        <taxon>Neobatrachia</taxon>
        <taxon>Ranoidea</taxon>
        <taxon>Ranidae</taxon>
        <taxon>Aquarana</taxon>
    </lineage>
</organism>
<evidence type="ECO:0000256" key="1">
    <source>
        <dbReference type="SAM" id="MobiDB-lite"/>
    </source>
</evidence>
<evidence type="ECO:0008006" key="5">
    <source>
        <dbReference type="Google" id="ProtNLM"/>
    </source>
</evidence>
<proteinExistence type="predicted"/>
<accession>A0A2G9RFU8</accession>
<dbReference type="Proteomes" id="UP000228934">
    <property type="component" value="Unassembled WGS sequence"/>
</dbReference>
<dbReference type="OrthoDB" id="1902587at2759"/>
<keyword evidence="4" id="KW-1185">Reference proteome</keyword>
<feature type="chain" id="PRO_5013843003" description="Secreted protein" evidence="2">
    <location>
        <begin position="21"/>
        <end position="109"/>
    </location>
</feature>
<name>A0A2G9RFU8_AQUCT</name>
<evidence type="ECO:0000256" key="2">
    <source>
        <dbReference type="SAM" id="SignalP"/>
    </source>
</evidence>